<dbReference type="EMBL" id="LAZR01053456">
    <property type="protein sequence ID" value="KKK80704.1"/>
    <property type="molecule type" value="Genomic_DNA"/>
</dbReference>
<name>A0A0F9AQF7_9ZZZZ</name>
<protein>
    <submittedName>
        <fullName evidence="1">Uncharacterized protein</fullName>
    </submittedName>
</protein>
<organism evidence="1">
    <name type="scientific">marine sediment metagenome</name>
    <dbReference type="NCBI Taxonomy" id="412755"/>
    <lineage>
        <taxon>unclassified sequences</taxon>
        <taxon>metagenomes</taxon>
        <taxon>ecological metagenomes</taxon>
    </lineage>
</organism>
<comment type="caution">
    <text evidence="1">The sequence shown here is derived from an EMBL/GenBank/DDBJ whole genome shotgun (WGS) entry which is preliminary data.</text>
</comment>
<evidence type="ECO:0000313" key="1">
    <source>
        <dbReference type="EMBL" id="KKK80704.1"/>
    </source>
</evidence>
<reference evidence="1" key="1">
    <citation type="journal article" date="2015" name="Nature">
        <title>Complex archaea that bridge the gap between prokaryotes and eukaryotes.</title>
        <authorList>
            <person name="Spang A."/>
            <person name="Saw J.H."/>
            <person name="Jorgensen S.L."/>
            <person name="Zaremba-Niedzwiedzka K."/>
            <person name="Martijn J."/>
            <person name="Lind A.E."/>
            <person name="van Eijk R."/>
            <person name="Schleper C."/>
            <person name="Guy L."/>
            <person name="Ettema T.J."/>
        </authorList>
    </citation>
    <scope>NUCLEOTIDE SEQUENCE</scope>
</reference>
<proteinExistence type="predicted"/>
<gene>
    <name evidence="1" type="ORF">LCGC14_2820830</name>
</gene>
<dbReference type="AlphaFoldDB" id="A0A0F9AQF7"/>
<accession>A0A0F9AQF7</accession>
<sequence>MVKVAEELGIDLLGKKVQVMLFICEKLIKEEPQSQGMAKSL</sequence>